<reference evidence="2 3" key="1">
    <citation type="journal article" date="2016" name="Nat. Commun.">
        <title>Extremotolerant tardigrade genome and improved radiotolerance of human cultured cells by tardigrade-unique protein.</title>
        <authorList>
            <person name="Hashimoto T."/>
            <person name="Horikawa D.D."/>
            <person name="Saito Y."/>
            <person name="Kuwahara H."/>
            <person name="Kozuka-Hata H."/>
            <person name="Shin-I T."/>
            <person name="Minakuchi Y."/>
            <person name="Ohishi K."/>
            <person name="Motoyama A."/>
            <person name="Aizu T."/>
            <person name="Enomoto A."/>
            <person name="Kondo K."/>
            <person name="Tanaka S."/>
            <person name="Hara Y."/>
            <person name="Koshikawa S."/>
            <person name="Sagara H."/>
            <person name="Miura T."/>
            <person name="Yokobori S."/>
            <person name="Miyagawa K."/>
            <person name="Suzuki Y."/>
            <person name="Kubo T."/>
            <person name="Oyama M."/>
            <person name="Kohara Y."/>
            <person name="Fujiyama A."/>
            <person name="Arakawa K."/>
            <person name="Katayama T."/>
            <person name="Toyoda A."/>
            <person name="Kunieda T."/>
        </authorList>
    </citation>
    <scope>NUCLEOTIDE SEQUENCE [LARGE SCALE GENOMIC DNA]</scope>
    <source>
        <strain evidence="2 3">YOKOZUNA-1</strain>
    </source>
</reference>
<evidence type="ECO:0000259" key="1">
    <source>
        <dbReference type="Pfam" id="PF00080"/>
    </source>
</evidence>
<keyword evidence="3" id="KW-1185">Reference proteome</keyword>
<dbReference type="Gene3D" id="2.60.40.200">
    <property type="entry name" value="Superoxide dismutase, copper/zinc binding domain"/>
    <property type="match status" value="1"/>
</dbReference>
<dbReference type="PANTHER" id="PTHR10003">
    <property type="entry name" value="SUPEROXIDE DISMUTASE CU-ZN -RELATED"/>
    <property type="match status" value="1"/>
</dbReference>
<dbReference type="GO" id="GO:0005507">
    <property type="term" value="F:copper ion binding"/>
    <property type="evidence" value="ECO:0007669"/>
    <property type="project" value="InterPro"/>
</dbReference>
<dbReference type="SMR" id="A0A1D1VM26"/>
<proteinExistence type="predicted"/>
<evidence type="ECO:0000313" key="2">
    <source>
        <dbReference type="EMBL" id="GAU99963.1"/>
    </source>
</evidence>
<dbReference type="OrthoDB" id="2015551at2759"/>
<protein>
    <submittedName>
        <fullName evidence="2">SOD_CuZN12</fullName>
    </submittedName>
</protein>
<accession>A0A1D1VM26</accession>
<dbReference type="InterPro" id="IPR036423">
    <property type="entry name" value="SOD-like_Cu/Zn_dom_sf"/>
</dbReference>
<gene>
    <name evidence="2" type="primary">RvY_10892-1</name>
    <name evidence="2" type="synonym">RvY_10892.1</name>
    <name evidence="2" type="ORF">RvY_10892</name>
</gene>
<sequence length="192" mass="20536">MCQEVDTDYNEVNIESGAGRKPVAPTSIPFLRPSPWIAIPEAAFPFPLIPQTAPMRAMAVLNDNTGVTGQVVFDQRSANEYFIRRAGDLSSGCQSISGHFNPFNLVHGSPSDTFRHAGDLGNLQANELGRANFTRWDSTLSLSGPFSVLGRAVALHERPDDLGHGDNVASKLTGNTGNRIACGVIGLMSTVL</sequence>
<dbReference type="AlphaFoldDB" id="A0A1D1VM26"/>
<dbReference type="InterPro" id="IPR001424">
    <property type="entry name" value="SOD_Cu_Zn_dom"/>
</dbReference>
<dbReference type="Pfam" id="PF00080">
    <property type="entry name" value="Sod_Cu"/>
    <property type="match status" value="1"/>
</dbReference>
<dbReference type="SUPFAM" id="SSF49329">
    <property type="entry name" value="Cu,Zn superoxide dismutase-like"/>
    <property type="match status" value="1"/>
</dbReference>
<comment type="caution">
    <text evidence="2">The sequence shown here is derived from an EMBL/GenBank/DDBJ whole genome shotgun (WGS) entry which is preliminary data.</text>
</comment>
<name>A0A1D1VM26_RAMVA</name>
<dbReference type="Proteomes" id="UP000186922">
    <property type="component" value="Unassembled WGS sequence"/>
</dbReference>
<dbReference type="PRINTS" id="PR00068">
    <property type="entry name" value="CUZNDISMTASE"/>
</dbReference>
<feature type="domain" description="Superoxide dismutase copper/zinc binding" evidence="1">
    <location>
        <begin position="77"/>
        <end position="185"/>
    </location>
</feature>
<organism evidence="2 3">
    <name type="scientific">Ramazzottius varieornatus</name>
    <name type="common">Water bear</name>
    <name type="synonym">Tardigrade</name>
    <dbReference type="NCBI Taxonomy" id="947166"/>
    <lineage>
        <taxon>Eukaryota</taxon>
        <taxon>Metazoa</taxon>
        <taxon>Ecdysozoa</taxon>
        <taxon>Tardigrada</taxon>
        <taxon>Eutardigrada</taxon>
        <taxon>Parachela</taxon>
        <taxon>Hypsibioidea</taxon>
        <taxon>Ramazzottiidae</taxon>
        <taxon>Ramazzottius</taxon>
    </lineage>
</organism>
<dbReference type="STRING" id="947166.A0A1D1VM26"/>
<dbReference type="InterPro" id="IPR024134">
    <property type="entry name" value="SOD_Cu/Zn_/chaperone"/>
</dbReference>
<dbReference type="GO" id="GO:0006801">
    <property type="term" value="P:superoxide metabolic process"/>
    <property type="evidence" value="ECO:0007669"/>
    <property type="project" value="InterPro"/>
</dbReference>
<evidence type="ECO:0000313" key="3">
    <source>
        <dbReference type="Proteomes" id="UP000186922"/>
    </source>
</evidence>
<dbReference type="CDD" id="cd00305">
    <property type="entry name" value="Cu-Zn_Superoxide_Dismutase"/>
    <property type="match status" value="1"/>
</dbReference>
<dbReference type="EMBL" id="BDGG01000005">
    <property type="protein sequence ID" value="GAU99963.1"/>
    <property type="molecule type" value="Genomic_DNA"/>
</dbReference>